<dbReference type="PRINTS" id="PR00038">
    <property type="entry name" value="HTHLUXR"/>
</dbReference>
<reference evidence="5" key="2">
    <citation type="submission" date="2022-09" db="EMBL/GenBank/DDBJ databases">
        <title>Biosynthetic gene clusters of Dactylosporangioum fulvum.</title>
        <authorList>
            <person name="Caradec T."/>
        </authorList>
    </citation>
    <scope>NUCLEOTIDE SEQUENCE</scope>
    <source>
        <strain evidence="5">NRRL B-16292</strain>
    </source>
</reference>
<dbReference type="InterPro" id="IPR011006">
    <property type="entry name" value="CheY-like_superfamily"/>
</dbReference>
<evidence type="ECO:0000313" key="5">
    <source>
        <dbReference type="EMBL" id="UWP85488.1"/>
    </source>
</evidence>
<name>A0ABY5W665_9ACTN</name>
<keyword evidence="2" id="KW-0597">Phosphoprotein</keyword>
<keyword evidence="1" id="KW-0238">DNA-binding</keyword>
<evidence type="ECO:0000259" key="3">
    <source>
        <dbReference type="PROSITE" id="PS50043"/>
    </source>
</evidence>
<proteinExistence type="predicted"/>
<reference evidence="5" key="1">
    <citation type="submission" date="2021-04" db="EMBL/GenBank/DDBJ databases">
        <authorList>
            <person name="Hartkoorn R.C."/>
            <person name="Beaudoing E."/>
            <person name="Hot D."/>
        </authorList>
    </citation>
    <scope>NUCLEOTIDE SEQUENCE</scope>
    <source>
        <strain evidence="5">NRRL B-16292</strain>
    </source>
</reference>
<dbReference type="PROSITE" id="PS50110">
    <property type="entry name" value="RESPONSE_REGULATORY"/>
    <property type="match status" value="1"/>
</dbReference>
<dbReference type="InterPro" id="IPR051015">
    <property type="entry name" value="EvgA-like"/>
</dbReference>
<dbReference type="PANTHER" id="PTHR45566">
    <property type="entry name" value="HTH-TYPE TRANSCRIPTIONAL REGULATOR YHJB-RELATED"/>
    <property type="match status" value="1"/>
</dbReference>
<dbReference type="PROSITE" id="PS50043">
    <property type="entry name" value="HTH_LUXR_2"/>
    <property type="match status" value="1"/>
</dbReference>
<dbReference type="Proteomes" id="UP001059617">
    <property type="component" value="Chromosome"/>
</dbReference>
<dbReference type="RefSeq" id="WP_259863610.1">
    <property type="nucleotide sequence ID" value="NZ_BAAAST010000014.1"/>
</dbReference>
<gene>
    <name evidence="5" type="ORF">Dfulv_15105</name>
</gene>
<dbReference type="InterPro" id="IPR016032">
    <property type="entry name" value="Sig_transdc_resp-reg_C-effctor"/>
</dbReference>
<dbReference type="InterPro" id="IPR001789">
    <property type="entry name" value="Sig_transdc_resp-reg_receiver"/>
</dbReference>
<evidence type="ECO:0000256" key="1">
    <source>
        <dbReference type="ARBA" id="ARBA00023125"/>
    </source>
</evidence>
<sequence>MRLLICDDHVVFAESLACLLRTLGKDVVAVTHHPAQAVAVLRAEEVDVCLLDVMFGADNGVSWLGALRDVAPSSQIVLLCSLADDALFAAARPYRVGGVADKRQPIAEIVTLIDRVHAGDSMLPSGRTGASPATTRRAAASAGHFLAAFLTPREREVLSALVGGTNTASLARMLGITQTTARCHIQSVLTKMGAHSRLEAATTAVRHGMINPATGEWLIAG</sequence>
<organism evidence="5 6">
    <name type="scientific">Dactylosporangium fulvum</name>
    <dbReference type="NCBI Taxonomy" id="53359"/>
    <lineage>
        <taxon>Bacteria</taxon>
        <taxon>Bacillati</taxon>
        <taxon>Actinomycetota</taxon>
        <taxon>Actinomycetes</taxon>
        <taxon>Micromonosporales</taxon>
        <taxon>Micromonosporaceae</taxon>
        <taxon>Dactylosporangium</taxon>
    </lineage>
</organism>
<evidence type="ECO:0000313" key="6">
    <source>
        <dbReference type="Proteomes" id="UP001059617"/>
    </source>
</evidence>
<dbReference type="SUPFAM" id="SSF46894">
    <property type="entry name" value="C-terminal effector domain of the bipartite response regulators"/>
    <property type="match status" value="1"/>
</dbReference>
<protein>
    <submittedName>
        <fullName evidence="5">Response regulator transcription factor</fullName>
    </submittedName>
</protein>
<keyword evidence="6" id="KW-1185">Reference proteome</keyword>
<dbReference type="Gene3D" id="1.10.10.10">
    <property type="entry name" value="Winged helix-like DNA-binding domain superfamily/Winged helix DNA-binding domain"/>
    <property type="match status" value="1"/>
</dbReference>
<dbReference type="Pfam" id="PF00072">
    <property type="entry name" value="Response_reg"/>
    <property type="match status" value="1"/>
</dbReference>
<feature type="modified residue" description="4-aspartylphosphate" evidence="2">
    <location>
        <position position="52"/>
    </location>
</feature>
<dbReference type="CDD" id="cd06170">
    <property type="entry name" value="LuxR_C_like"/>
    <property type="match status" value="1"/>
</dbReference>
<dbReference type="InterPro" id="IPR036388">
    <property type="entry name" value="WH-like_DNA-bd_sf"/>
</dbReference>
<accession>A0ABY5W665</accession>
<dbReference type="SMART" id="SM00448">
    <property type="entry name" value="REC"/>
    <property type="match status" value="1"/>
</dbReference>
<evidence type="ECO:0000259" key="4">
    <source>
        <dbReference type="PROSITE" id="PS50110"/>
    </source>
</evidence>
<dbReference type="Gene3D" id="3.40.50.2300">
    <property type="match status" value="1"/>
</dbReference>
<feature type="domain" description="Response regulatory" evidence="4">
    <location>
        <begin position="2"/>
        <end position="117"/>
    </location>
</feature>
<dbReference type="SUPFAM" id="SSF52172">
    <property type="entry name" value="CheY-like"/>
    <property type="match status" value="1"/>
</dbReference>
<evidence type="ECO:0000256" key="2">
    <source>
        <dbReference type="PROSITE-ProRule" id="PRU00169"/>
    </source>
</evidence>
<feature type="domain" description="HTH luxR-type" evidence="3">
    <location>
        <begin position="143"/>
        <end position="208"/>
    </location>
</feature>
<dbReference type="PANTHER" id="PTHR45566:SF2">
    <property type="entry name" value="NARL SUBFAMILY"/>
    <property type="match status" value="1"/>
</dbReference>
<dbReference type="EMBL" id="CP073720">
    <property type="protein sequence ID" value="UWP85488.1"/>
    <property type="molecule type" value="Genomic_DNA"/>
</dbReference>
<dbReference type="SMART" id="SM00421">
    <property type="entry name" value="HTH_LUXR"/>
    <property type="match status" value="1"/>
</dbReference>
<dbReference type="InterPro" id="IPR000792">
    <property type="entry name" value="Tscrpt_reg_LuxR_C"/>
</dbReference>
<dbReference type="Pfam" id="PF00196">
    <property type="entry name" value="GerE"/>
    <property type="match status" value="1"/>
</dbReference>